<feature type="transmembrane region" description="Helical" evidence="8">
    <location>
        <begin position="58"/>
        <end position="80"/>
    </location>
</feature>
<feature type="transmembrane region" description="Helical" evidence="8">
    <location>
        <begin position="208"/>
        <end position="227"/>
    </location>
</feature>
<evidence type="ECO:0000256" key="4">
    <source>
        <dbReference type="ARBA" id="ARBA00022475"/>
    </source>
</evidence>
<keyword evidence="3" id="KW-0813">Transport</keyword>
<evidence type="ECO:0000256" key="8">
    <source>
        <dbReference type="SAM" id="Phobius"/>
    </source>
</evidence>
<keyword evidence="5 8" id="KW-0812">Transmembrane</keyword>
<dbReference type="Gene3D" id="1.20.1720.10">
    <property type="entry name" value="Multidrug resistance protein D"/>
    <property type="match status" value="1"/>
</dbReference>
<keyword evidence="6 8" id="KW-1133">Transmembrane helix</keyword>
<evidence type="ECO:0000256" key="6">
    <source>
        <dbReference type="ARBA" id="ARBA00022989"/>
    </source>
</evidence>
<feature type="transmembrane region" description="Helical" evidence="8">
    <location>
        <begin position="343"/>
        <end position="363"/>
    </location>
</feature>
<feature type="transmembrane region" description="Helical" evidence="8">
    <location>
        <begin position="444"/>
        <end position="462"/>
    </location>
</feature>
<evidence type="ECO:0000256" key="3">
    <source>
        <dbReference type="ARBA" id="ARBA00022448"/>
    </source>
</evidence>
<keyword evidence="7 8" id="KW-0472">Membrane</keyword>
<feature type="transmembrane region" description="Helical" evidence="8">
    <location>
        <begin position="239"/>
        <end position="258"/>
    </location>
</feature>
<proteinExistence type="inferred from homology"/>
<comment type="caution">
    <text evidence="10">The sequence shown here is derived from an EMBL/GenBank/DDBJ whole genome shotgun (WGS) entry which is preliminary data.</text>
</comment>
<evidence type="ECO:0000313" key="11">
    <source>
        <dbReference type="Proteomes" id="UP001501598"/>
    </source>
</evidence>
<dbReference type="PROSITE" id="PS00217">
    <property type="entry name" value="SUGAR_TRANSPORT_2"/>
    <property type="match status" value="1"/>
</dbReference>
<feature type="transmembrane region" description="Helical" evidence="8">
    <location>
        <begin position="114"/>
        <end position="135"/>
    </location>
</feature>
<dbReference type="SUPFAM" id="SSF103473">
    <property type="entry name" value="MFS general substrate transporter"/>
    <property type="match status" value="1"/>
</dbReference>
<keyword evidence="11" id="KW-1185">Reference proteome</keyword>
<organism evidence="10 11">
    <name type="scientific">Pseudonocardia xishanensis</name>
    <dbReference type="NCBI Taxonomy" id="630995"/>
    <lineage>
        <taxon>Bacteria</taxon>
        <taxon>Bacillati</taxon>
        <taxon>Actinomycetota</taxon>
        <taxon>Actinomycetes</taxon>
        <taxon>Pseudonocardiales</taxon>
        <taxon>Pseudonocardiaceae</taxon>
        <taxon>Pseudonocardia</taxon>
    </lineage>
</organism>
<feature type="transmembrane region" description="Helical" evidence="8">
    <location>
        <begin position="415"/>
        <end position="438"/>
    </location>
</feature>
<dbReference type="EMBL" id="BAABGT010000099">
    <property type="protein sequence ID" value="GAA4557036.1"/>
    <property type="molecule type" value="Genomic_DNA"/>
</dbReference>
<feature type="domain" description="Major facilitator superfamily (MFS) profile" evidence="9">
    <location>
        <begin position="23"/>
        <end position="467"/>
    </location>
</feature>
<evidence type="ECO:0000313" key="10">
    <source>
        <dbReference type="EMBL" id="GAA4557036.1"/>
    </source>
</evidence>
<dbReference type="Proteomes" id="UP001501598">
    <property type="component" value="Unassembled WGS sequence"/>
</dbReference>
<gene>
    <name evidence="10" type="ORF">GCM10023175_60610</name>
</gene>
<feature type="transmembrane region" description="Helical" evidence="8">
    <location>
        <begin position="311"/>
        <end position="331"/>
    </location>
</feature>
<dbReference type="NCBIfam" id="TIGR00711">
    <property type="entry name" value="efflux_EmrB"/>
    <property type="match status" value="1"/>
</dbReference>
<dbReference type="InterPro" id="IPR020846">
    <property type="entry name" value="MFS_dom"/>
</dbReference>
<feature type="transmembrane region" description="Helical" evidence="8">
    <location>
        <begin position="369"/>
        <end position="394"/>
    </location>
</feature>
<feature type="transmembrane region" description="Helical" evidence="8">
    <location>
        <begin position="23"/>
        <end position="46"/>
    </location>
</feature>
<evidence type="ECO:0000259" key="9">
    <source>
        <dbReference type="PROSITE" id="PS50850"/>
    </source>
</evidence>
<dbReference type="Pfam" id="PF07690">
    <property type="entry name" value="MFS_1"/>
    <property type="match status" value="1"/>
</dbReference>
<comment type="subcellular location">
    <subcellularLocation>
        <location evidence="1">Cell membrane</location>
        <topology evidence="1">Multi-pass membrane protein</topology>
    </subcellularLocation>
</comment>
<dbReference type="PRINTS" id="PR01036">
    <property type="entry name" value="TCRTETB"/>
</dbReference>
<dbReference type="InterPro" id="IPR011701">
    <property type="entry name" value="MFS"/>
</dbReference>
<accession>A0ABP8S0K9</accession>
<evidence type="ECO:0000256" key="5">
    <source>
        <dbReference type="ARBA" id="ARBA00022692"/>
    </source>
</evidence>
<dbReference type="InterPro" id="IPR005829">
    <property type="entry name" value="Sugar_transporter_CS"/>
</dbReference>
<dbReference type="PROSITE" id="PS50850">
    <property type="entry name" value="MFS"/>
    <property type="match status" value="1"/>
</dbReference>
<feature type="transmembrane region" description="Helical" evidence="8">
    <location>
        <begin position="89"/>
        <end position="108"/>
    </location>
</feature>
<feature type="transmembrane region" description="Helical" evidence="8">
    <location>
        <begin position="279"/>
        <end position="299"/>
    </location>
</feature>
<dbReference type="PANTHER" id="PTHR42718:SF9">
    <property type="entry name" value="MAJOR FACILITATOR SUPERFAMILY MULTIDRUG TRANSPORTER MFSC"/>
    <property type="match status" value="1"/>
</dbReference>
<feature type="transmembrane region" description="Helical" evidence="8">
    <location>
        <begin position="147"/>
        <end position="171"/>
    </location>
</feature>
<name>A0ABP8S0K9_9PSEU</name>
<dbReference type="InterPro" id="IPR036259">
    <property type="entry name" value="MFS_trans_sf"/>
</dbReference>
<sequence>MTKAASTGGRWSRQPIDRRSRRTATTLIVGSFPVVLGTTTLTVALHDVAVDFGAHIGMSQWVVTGYLAALCLVVPMAAWLQRQLGARRLWCAGLTAFALGSVLCAVSWDPVSLIAARMIQGLGGGVTMPLLTTILMQVAPERDRLRLASVVGLVTGLAPIAGPVLGGVVVGVIGWRWLFWMNLPLGAVGLSLALRLVERDRPQAGGRLDLLGMVMLPPALLGLLWGLSRAPDAGQWGDAEVLAPLTAGGVLLLAFVGWSLHRRERSLVEVRVLGNHATWAATLMLLLASVVLHGGLVLLPLMWQQLQQTSALQAGLLLVPHGMGALASRFAALRLMAARGPRVVSMTGFGLAALGTMPFAVVDPGSADWVLLVVLVVRGLGIGMVIVPLMTVAFDGLEQSQIPHASVVIRISQQLGGALGVTMLVAILTTTSATGSVPPGFHTAFSWMAAVAGGAMALSVVLPGPGRRQPNA</sequence>
<evidence type="ECO:0000256" key="2">
    <source>
        <dbReference type="ARBA" id="ARBA00008537"/>
    </source>
</evidence>
<dbReference type="PANTHER" id="PTHR42718">
    <property type="entry name" value="MAJOR FACILITATOR SUPERFAMILY MULTIDRUG TRANSPORTER MFSC"/>
    <property type="match status" value="1"/>
</dbReference>
<protein>
    <submittedName>
        <fullName evidence="10">MDR family MFS transporter</fullName>
    </submittedName>
</protein>
<evidence type="ECO:0000256" key="7">
    <source>
        <dbReference type="ARBA" id="ARBA00023136"/>
    </source>
</evidence>
<dbReference type="InterPro" id="IPR004638">
    <property type="entry name" value="EmrB-like"/>
</dbReference>
<dbReference type="Gene3D" id="1.20.1250.20">
    <property type="entry name" value="MFS general substrate transporter like domains"/>
    <property type="match status" value="1"/>
</dbReference>
<reference evidence="11" key="1">
    <citation type="journal article" date="2019" name="Int. J. Syst. Evol. Microbiol.">
        <title>The Global Catalogue of Microorganisms (GCM) 10K type strain sequencing project: providing services to taxonomists for standard genome sequencing and annotation.</title>
        <authorList>
            <consortium name="The Broad Institute Genomics Platform"/>
            <consortium name="The Broad Institute Genome Sequencing Center for Infectious Disease"/>
            <person name="Wu L."/>
            <person name="Ma J."/>
        </authorList>
    </citation>
    <scope>NUCLEOTIDE SEQUENCE [LARGE SCALE GENOMIC DNA]</scope>
    <source>
        <strain evidence="11">JCM 17906</strain>
    </source>
</reference>
<comment type="similarity">
    <text evidence="2">Belongs to the major facilitator superfamily. EmrB family.</text>
</comment>
<feature type="transmembrane region" description="Helical" evidence="8">
    <location>
        <begin position="177"/>
        <end position="196"/>
    </location>
</feature>
<evidence type="ECO:0000256" key="1">
    <source>
        <dbReference type="ARBA" id="ARBA00004651"/>
    </source>
</evidence>
<keyword evidence="4" id="KW-1003">Cell membrane</keyword>